<protein>
    <submittedName>
        <fullName evidence="1">Uncharacterized protein</fullName>
    </submittedName>
</protein>
<dbReference type="Proteomes" id="UP000029226">
    <property type="component" value="Unassembled WGS sequence"/>
</dbReference>
<sequence>MIQIEGVDKYKFEVDGNEVKLYPNKTVTGSKKVEVFTGIKSVDGITLNFLSLVTLLLNR</sequence>
<organism evidence="1 2">
    <name type="scientific">Nonlabens ulvanivorans</name>
    <name type="common">Persicivirga ulvanivorans</name>
    <dbReference type="NCBI Taxonomy" id="906888"/>
    <lineage>
        <taxon>Bacteria</taxon>
        <taxon>Pseudomonadati</taxon>
        <taxon>Bacteroidota</taxon>
        <taxon>Flavobacteriia</taxon>
        <taxon>Flavobacteriales</taxon>
        <taxon>Flavobacteriaceae</taxon>
        <taxon>Nonlabens</taxon>
    </lineage>
</organism>
<comment type="caution">
    <text evidence="1">The sequence shown here is derived from an EMBL/GenBank/DDBJ whole genome shotgun (WGS) entry which is preliminary data.</text>
</comment>
<gene>
    <name evidence="1" type="ORF">JCM19314_2728</name>
</gene>
<name>A0A090Q902_NONUL</name>
<proteinExistence type="predicted"/>
<evidence type="ECO:0000313" key="1">
    <source>
        <dbReference type="EMBL" id="GAK98697.1"/>
    </source>
</evidence>
<accession>A0A090Q902</accession>
<evidence type="ECO:0000313" key="2">
    <source>
        <dbReference type="Proteomes" id="UP000029226"/>
    </source>
</evidence>
<dbReference type="EMBL" id="BBMM01000001">
    <property type="protein sequence ID" value="GAK98697.1"/>
    <property type="molecule type" value="Genomic_DNA"/>
</dbReference>
<reference evidence="1 2" key="1">
    <citation type="journal article" date="2014" name="Genome Announc.">
        <title>Draft Genome Sequences of Marine Flavobacterium Nonlabens Strains NR17, NR24, NR27, NR32, NR33, and Ara13.</title>
        <authorList>
            <person name="Nakanishi M."/>
            <person name="Meirelles P."/>
            <person name="Suzuki R."/>
            <person name="Takatani N."/>
            <person name="Mino S."/>
            <person name="Suda W."/>
            <person name="Oshima K."/>
            <person name="Hattori M."/>
            <person name="Ohkuma M."/>
            <person name="Hosokawa M."/>
            <person name="Miyashita K."/>
            <person name="Thompson F.L."/>
            <person name="Niwa A."/>
            <person name="Sawabe T."/>
            <person name="Sawabe T."/>
        </authorList>
    </citation>
    <scope>NUCLEOTIDE SEQUENCE [LARGE SCALE GENOMIC DNA]</scope>
    <source>
        <strain evidence="2">JCM19314</strain>
    </source>
</reference>
<dbReference type="AlphaFoldDB" id="A0A090Q902"/>